<evidence type="ECO:0000313" key="1">
    <source>
        <dbReference type="EMBL" id="MDX8031451.1"/>
    </source>
</evidence>
<gene>
    <name evidence="1" type="ORF">SK803_14595</name>
</gene>
<sequence>MNDAPIVIPLSDEAAVVIEQDRVLFTRLVNGARMATDVIGVPLAGVMKVEPGVLLKPVKYRTPEHSSSHPLTFELPAGPAVWIRAAYDILIPTADPRGLAAEIERRRHRVARYGGVASSLVWEINPRLRVAGPDGYEPGVLPGAPLEPAIGKWHSSAAAPIGPLSPGWPAGEPTVPAALPYPESLPVVSETLSNGVRFSVSVRRTFLGFEPVSPGVVVDTAPTSSLSEPLAAWHVVRAGTVRGAHRPVRWCAADGRTEIRTELVDGPALWLWGPVQEWLVCTPRAVELADEVRLRQGVGMRFPLSSDLGAERRTWRNLSSTRPVDTPAGRALPPVPEWAPTAPTLIPQGCWEQCATSPAP</sequence>
<evidence type="ECO:0000313" key="2">
    <source>
        <dbReference type="Proteomes" id="UP001285521"/>
    </source>
</evidence>
<dbReference type="RefSeq" id="WP_319966515.1">
    <property type="nucleotide sequence ID" value="NZ_JAXAVW010000011.1"/>
</dbReference>
<reference evidence="1 2" key="1">
    <citation type="submission" date="2023-11" db="EMBL/GenBank/DDBJ databases">
        <title>Lentzea sokolovensis, sp. nov., Lentzea kristufkii, sp. nov., and Lentzea miocenensis, sp. nov., rare actinobacteria from Sokolov Coal Basin, Miocene lacustrine sediment, Czech Republic.</title>
        <authorList>
            <person name="Lara A."/>
            <person name="Kotroba L."/>
            <person name="Nouioui I."/>
            <person name="Neumann-Schaal M."/>
            <person name="Mast Y."/>
            <person name="Chronakova A."/>
        </authorList>
    </citation>
    <scope>NUCLEOTIDE SEQUENCE [LARGE SCALE GENOMIC DNA]</scope>
    <source>
        <strain evidence="1 2">BCCO 10_0856</strain>
    </source>
</reference>
<dbReference type="Proteomes" id="UP001285521">
    <property type="component" value="Unassembled WGS sequence"/>
</dbReference>
<proteinExistence type="predicted"/>
<protein>
    <submittedName>
        <fullName evidence="1">Uncharacterized protein</fullName>
    </submittedName>
</protein>
<name>A0ABU4SZX0_9PSEU</name>
<accession>A0ABU4SZX0</accession>
<dbReference type="EMBL" id="JAXAVW010000011">
    <property type="protein sequence ID" value="MDX8031451.1"/>
    <property type="molecule type" value="Genomic_DNA"/>
</dbReference>
<comment type="caution">
    <text evidence="1">The sequence shown here is derived from an EMBL/GenBank/DDBJ whole genome shotgun (WGS) entry which is preliminary data.</text>
</comment>
<organism evidence="1 2">
    <name type="scientific">Lentzea miocenica</name>
    <dbReference type="NCBI Taxonomy" id="3095431"/>
    <lineage>
        <taxon>Bacteria</taxon>
        <taxon>Bacillati</taxon>
        <taxon>Actinomycetota</taxon>
        <taxon>Actinomycetes</taxon>
        <taxon>Pseudonocardiales</taxon>
        <taxon>Pseudonocardiaceae</taxon>
        <taxon>Lentzea</taxon>
    </lineage>
</organism>
<keyword evidence="2" id="KW-1185">Reference proteome</keyword>